<organism evidence="2 3">
    <name type="scientific">Streptomyces hiroshimensis</name>
    <dbReference type="NCBI Taxonomy" id="66424"/>
    <lineage>
        <taxon>Bacteria</taxon>
        <taxon>Bacillati</taxon>
        <taxon>Actinomycetota</taxon>
        <taxon>Actinomycetes</taxon>
        <taxon>Kitasatosporales</taxon>
        <taxon>Streptomycetaceae</taxon>
        <taxon>Streptomyces</taxon>
    </lineage>
</organism>
<feature type="compositionally biased region" description="Low complexity" evidence="1">
    <location>
        <begin position="70"/>
        <end position="89"/>
    </location>
</feature>
<protein>
    <recommendedName>
        <fullName evidence="4">HEXXH motif domain-containing protein</fullName>
    </recommendedName>
</protein>
<accession>A0ABQ2Z5P4</accession>
<keyword evidence="3" id="KW-1185">Reference proteome</keyword>
<feature type="compositionally biased region" description="Low complexity" evidence="1">
    <location>
        <begin position="42"/>
        <end position="55"/>
    </location>
</feature>
<sequence>MDVEPDLTAAHADQDALLRLLAAVAQGAGLPPLPLHPAAVEAAHRAQAAARHANGSPPPQAPAPAPAPAPANGWAGPPAPAATGPAAWPVELAGPADHPHLLRSLRRALAQLPPRPGADGQPVTAALGPWRTADREALEAAVRLLQEAWPAMLDELRAVVRQVALLDGMAIDGFTDFTVHGAVLVNRRRLSAARSGLPGPARLAEALVHEGTHNRCNVAGVRAPFLRPAADDETGPLTTPLRSDPRPLSGLFQQTVVLARCVLLHRRTADGGALSAAAEAAVRARHDRLLTDLDAAVSSLSAHRAGLTEHGVDMLQQCAAVARSAV</sequence>
<dbReference type="InterPro" id="IPR026337">
    <property type="entry name" value="AKG_HExxH"/>
</dbReference>
<proteinExistence type="predicted"/>
<dbReference type="Proteomes" id="UP000659223">
    <property type="component" value="Unassembled WGS sequence"/>
</dbReference>
<gene>
    <name evidence="2" type="ORF">GCM10010324_57820</name>
</gene>
<dbReference type="NCBIfam" id="TIGR04267">
    <property type="entry name" value="mod_HExxH"/>
    <property type="match status" value="1"/>
</dbReference>
<reference evidence="3" key="1">
    <citation type="journal article" date="2019" name="Int. J. Syst. Evol. Microbiol.">
        <title>The Global Catalogue of Microorganisms (GCM) 10K type strain sequencing project: providing services to taxonomists for standard genome sequencing and annotation.</title>
        <authorList>
            <consortium name="The Broad Institute Genomics Platform"/>
            <consortium name="The Broad Institute Genome Sequencing Center for Infectious Disease"/>
            <person name="Wu L."/>
            <person name="Ma J."/>
        </authorList>
    </citation>
    <scope>NUCLEOTIDE SEQUENCE [LARGE SCALE GENOMIC DNA]</scope>
    <source>
        <strain evidence="3">JCM 4586</strain>
    </source>
</reference>
<evidence type="ECO:0008006" key="4">
    <source>
        <dbReference type="Google" id="ProtNLM"/>
    </source>
</evidence>
<evidence type="ECO:0000256" key="1">
    <source>
        <dbReference type="SAM" id="MobiDB-lite"/>
    </source>
</evidence>
<evidence type="ECO:0000313" key="3">
    <source>
        <dbReference type="Proteomes" id="UP000659223"/>
    </source>
</evidence>
<dbReference type="RefSeq" id="WP_190024701.1">
    <property type="nucleotide sequence ID" value="NZ_BMUT01000015.1"/>
</dbReference>
<evidence type="ECO:0000313" key="2">
    <source>
        <dbReference type="EMBL" id="GGY03368.1"/>
    </source>
</evidence>
<feature type="compositionally biased region" description="Pro residues" evidence="1">
    <location>
        <begin position="56"/>
        <end position="69"/>
    </location>
</feature>
<name>A0ABQ2Z5P4_9ACTN</name>
<feature type="region of interest" description="Disordered" evidence="1">
    <location>
        <begin position="42"/>
        <end position="92"/>
    </location>
</feature>
<dbReference type="EMBL" id="BMUT01000015">
    <property type="protein sequence ID" value="GGY03368.1"/>
    <property type="molecule type" value="Genomic_DNA"/>
</dbReference>
<comment type="caution">
    <text evidence="2">The sequence shown here is derived from an EMBL/GenBank/DDBJ whole genome shotgun (WGS) entry which is preliminary data.</text>
</comment>